<feature type="domain" description="Glycosyl transferase family 1" evidence="2">
    <location>
        <begin position="604"/>
        <end position="773"/>
    </location>
</feature>
<evidence type="ECO:0000313" key="4">
    <source>
        <dbReference type="EMBL" id="OGZ94640.1"/>
    </source>
</evidence>
<feature type="domain" description="Glycosyltransferase subfamily 4-like N-terminal" evidence="3">
    <location>
        <begin position="414"/>
        <end position="596"/>
    </location>
</feature>
<evidence type="ECO:0000259" key="3">
    <source>
        <dbReference type="Pfam" id="PF13439"/>
    </source>
</evidence>
<dbReference type="EMBL" id="MHQC01000032">
    <property type="protein sequence ID" value="OGZ94640.1"/>
    <property type="molecule type" value="Genomic_DNA"/>
</dbReference>
<dbReference type="PANTHER" id="PTHR12526">
    <property type="entry name" value="GLYCOSYLTRANSFERASE"/>
    <property type="match status" value="1"/>
</dbReference>
<dbReference type="InterPro" id="IPR001296">
    <property type="entry name" value="Glyco_trans_1"/>
</dbReference>
<reference evidence="4 5" key="1">
    <citation type="journal article" date="2016" name="Nat. Commun.">
        <title>Thousands of microbial genomes shed light on interconnected biogeochemical processes in an aquifer system.</title>
        <authorList>
            <person name="Anantharaman K."/>
            <person name="Brown C.T."/>
            <person name="Hug L.A."/>
            <person name="Sharon I."/>
            <person name="Castelle C.J."/>
            <person name="Probst A.J."/>
            <person name="Thomas B.C."/>
            <person name="Singh A."/>
            <person name="Wilkins M.J."/>
            <person name="Karaoz U."/>
            <person name="Brodie E.L."/>
            <person name="Williams K.H."/>
            <person name="Hubbard S.S."/>
            <person name="Banfield J.F."/>
        </authorList>
    </citation>
    <scope>NUCLEOTIDE SEQUENCE [LARGE SCALE GENOMIC DNA]</scope>
</reference>
<keyword evidence="1" id="KW-0812">Transmembrane</keyword>
<evidence type="ECO:0008006" key="6">
    <source>
        <dbReference type="Google" id="ProtNLM"/>
    </source>
</evidence>
<dbReference type="PANTHER" id="PTHR12526:SF630">
    <property type="entry name" value="GLYCOSYLTRANSFERASE"/>
    <property type="match status" value="1"/>
</dbReference>
<organism evidence="4 5">
    <name type="scientific">Candidatus Sungbacteria bacterium RIFCSPHIGHO2_01_FULL_47_32</name>
    <dbReference type="NCBI Taxonomy" id="1802264"/>
    <lineage>
        <taxon>Bacteria</taxon>
        <taxon>Candidatus Sungiibacteriota</taxon>
    </lineage>
</organism>
<feature type="domain" description="Glycosyl transferase family 1" evidence="2">
    <location>
        <begin position="203"/>
        <end position="372"/>
    </location>
</feature>
<feature type="transmembrane region" description="Helical" evidence="1">
    <location>
        <begin position="101"/>
        <end position="120"/>
    </location>
</feature>
<feature type="domain" description="Glycosyltransferase subfamily 4-like N-terminal" evidence="3">
    <location>
        <begin position="23"/>
        <end position="191"/>
    </location>
</feature>
<dbReference type="Proteomes" id="UP000177152">
    <property type="component" value="Unassembled WGS sequence"/>
</dbReference>
<comment type="caution">
    <text evidence="4">The sequence shown here is derived from an EMBL/GenBank/DDBJ whole genome shotgun (WGS) entry which is preliminary data.</text>
</comment>
<keyword evidence="1" id="KW-1133">Transmembrane helix</keyword>
<feature type="transmembrane region" description="Helical" evidence="1">
    <location>
        <begin position="77"/>
        <end position="94"/>
    </location>
</feature>
<evidence type="ECO:0000256" key="1">
    <source>
        <dbReference type="SAM" id="Phobius"/>
    </source>
</evidence>
<dbReference type="InterPro" id="IPR028098">
    <property type="entry name" value="Glyco_trans_4-like_N"/>
</dbReference>
<evidence type="ECO:0000259" key="2">
    <source>
        <dbReference type="Pfam" id="PF00534"/>
    </source>
</evidence>
<name>A0A1G2K842_9BACT</name>
<sequence length="803" mass="90115">MALENTTGKSVIFVFTTAYDPFIGGAEIAIHENAKRLGGEFDFVVLTSRFAPELPKKETKENITIMRLGLGKAWDKFLLPFTAFFAVLFLWRRFKGRKKIFWVVMASYGSIAASTLKFFFPRVPYILTLQEGDTEEHLRKSRLGLVHILGFRYALKQCDYVTAISAYLLDLAYRLNYKGPGEVVPNGVDLKNFARSTSAERSEEILRRLGLRGFEKIIITASRLVLKNGIDTIVAALALIKKANPELNLKFLVLGSGQEAQAIKSLAKALGVLDDVIFAGSVSHEHLPDYLKIANVFVRPSRSEGLGNSFIEAMAAGVPIIGTPVGGIPDFLKDGVTGLFTSVDDPEDLAQKILKVFTDESLKTLLVNEAKKLATARYDWEAISKSLLKIFSAELEKSAKPRVLVVTGIFPPDIGGPATYSRLVAGELERRRFFVRLISYRDAEVLWGDAKDGGIRKIRYRTYFISRKIPKGIRHFLYFLKCVTAGLHCDIFFAQDPVSAGFPALCAARILRKKYIVKVTGDYAWEQGVTRFGVEDAIDVFQIRHYRFLVELLRFVEAHVCGNADRVLVPSQYLKRIVSGWRIPDENISVIFNAVEPVDIPESKEEIRRELGIPEEEKIILSIGRLVLWKGFETLIYLASDLTKTYNWAHVIIVGDGPDYFRLQRAIIEREAENAVTIIGKRSKADIMKYLKASDVFILNTSYEGFSHQIIEAQSAGIPVITTDVGGNPEIITDMENGILVPFNDSRAIRDAVRLIFSDAGVYKKLREHGKERAREFSKERMMKGLIGLFENYSAKKHGSKNP</sequence>
<protein>
    <recommendedName>
        <fullName evidence="6">Glycosyltransferase</fullName>
    </recommendedName>
</protein>
<evidence type="ECO:0000313" key="5">
    <source>
        <dbReference type="Proteomes" id="UP000177152"/>
    </source>
</evidence>
<dbReference type="SUPFAM" id="SSF53756">
    <property type="entry name" value="UDP-Glycosyltransferase/glycogen phosphorylase"/>
    <property type="match status" value="2"/>
</dbReference>
<accession>A0A1G2K842</accession>
<dbReference type="Pfam" id="PF13439">
    <property type="entry name" value="Glyco_transf_4"/>
    <property type="match status" value="2"/>
</dbReference>
<dbReference type="Pfam" id="PF00534">
    <property type="entry name" value="Glycos_transf_1"/>
    <property type="match status" value="2"/>
</dbReference>
<keyword evidence="1" id="KW-0472">Membrane</keyword>
<gene>
    <name evidence="4" type="ORF">A2633_01320</name>
</gene>
<dbReference type="GO" id="GO:0016757">
    <property type="term" value="F:glycosyltransferase activity"/>
    <property type="evidence" value="ECO:0007669"/>
    <property type="project" value="InterPro"/>
</dbReference>
<proteinExistence type="predicted"/>
<dbReference type="AlphaFoldDB" id="A0A1G2K842"/>
<dbReference type="CDD" id="cd03801">
    <property type="entry name" value="GT4_PimA-like"/>
    <property type="match status" value="2"/>
</dbReference>
<dbReference type="Gene3D" id="3.40.50.2000">
    <property type="entry name" value="Glycogen Phosphorylase B"/>
    <property type="match status" value="4"/>
</dbReference>